<dbReference type="EMBL" id="CP018258">
    <property type="protein sequence ID" value="APV45199.1"/>
    <property type="molecule type" value="Genomic_DNA"/>
</dbReference>
<feature type="region of interest" description="Disordered" evidence="1">
    <location>
        <begin position="165"/>
        <end position="200"/>
    </location>
</feature>
<dbReference type="KEGG" id="dfo:Dform_01881"/>
<reference evidence="3" key="1">
    <citation type="submission" date="2016-11" db="EMBL/GenBank/DDBJ databases">
        <title>Dehalogenimonas formicexedens sp. nov., a chlorinated alkane respiring bacterium isolated from contaminated groundwater.</title>
        <authorList>
            <person name="Key T.A."/>
            <person name="Bowman K.S."/>
            <person name="Lee I."/>
            <person name="Chun J."/>
            <person name="Albuquerque L."/>
            <person name="da Costa M.S."/>
            <person name="Rainey F.A."/>
            <person name="Moe W.M."/>
        </authorList>
    </citation>
    <scope>NUCLEOTIDE SEQUENCE [LARGE SCALE GENOMIC DNA]</scope>
    <source>
        <strain evidence="3">NSZ-14</strain>
    </source>
</reference>
<accession>A0A1P8F9Q7</accession>
<feature type="compositionally biased region" description="Basic and acidic residues" evidence="1">
    <location>
        <begin position="1"/>
        <end position="17"/>
    </location>
</feature>
<sequence>MGKKINVDKLDADRAPEEVEDSLDAETEAETANSSEEPDQAEMVGGIDVSKIIKAAGGIQSAVNTASPSIDQFASQARIEAQRASALAMKEYRRQMQAIVGSMQSTIREEGVRLADEICARITTQIRQAVLLETEKKALNLVDEFVLGWQIEAESMSQDLLAVNTETTEDPSVKPATETGPQVQEAPSMVEKPVKPVEADEKEAVAKPVEAVMAKSSEPLPSLKKPEIIPERAKTEQTETEKKVVFDFATFIAQTKSPLKI</sequence>
<dbReference type="STRING" id="1839801.Dform_01881"/>
<dbReference type="Proteomes" id="UP000185934">
    <property type="component" value="Chromosome"/>
</dbReference>
<evidence type="ECO:0000313" key="2">
    <source>
        <dbReference type="EMBL" id="APV45199.1"/>
    </source>
</evidence>
<evidence type="ECO:0000313" key="3">
    <source>
        <dbReference type="Proteomes" id="UP000185934"/>
    </source>
</evidence>
<dbReference type="RefSeq" id="WP_076004773.1">
    <property type="nucleotide sequence ID" value="NZ_CP018258.1"/>
</dbReference>
<feature type="compositionally biased region" description="Acidic residues" evidence="1">
    <location>
        <begin position="18"/>
        <end position="29"/>
    </location>
</feature>
<protein>
    <submittedName>
        <fullName evidence="2">Uncharacterized protein</fullName>
    </submittedName>
</protein>
<proteinExistence type="predicted"/>
<feature type="region of interest" description="Disordered" evidence="1">
    <location>
        <begin position="216"/>
        <end position="236"/>
    </location>
</feature>
<feature type="compositionally biased region" description="Basic and acidic residues" evidence="1">
    <location>
        <begin position="224"/>
        <end position="236"/>
    </location>
</feature>
<dbReference type="OrthoDB" id="9828648at2"/>
<name>A0A1P8F9Q7_9CHLR</name>
<keyword evidence="3" id="KW-1185">Reference proteome</keyword>
<feature type="region of interest" description="Disordered" evidence="1">
    <location>
        <begin position="1"/>
        <end position="41"/>
    </location>
</feature>
<organism evidence="2 3">
    <name type="scientific">Dehalogenimonas formicexedens</name>
    <dbReference type="NCBI Taxonomy" id="1839801"/>
    <lineage>
        <taxon>Bacteria</taxon>
        <taxon>Bacillati</taxon>
        <taxon>Chloroflexota</taxon>
        <taxon>Dehalococcoidia</taxon>
        <taxon>Dehalococcoidales</taxon>
        <taxon>Dehalococcoidaceae</taxon>
        <taxon>Dehalogenimonas</taxon>
    </lineage>
</organism>
<gene>
    <name evidence="2" type="ORF">Dform_01881</name>
</gene>
<evidence type="ECO:0000256" key="1">
    <source>
        <dbReference type="SAM" id="MobiDB-lite"/>
    </source>
</evidence>
<dbReference type="AlphaFoldDB" id="A0A1P8F9Q7"/>